<dbReference type="GO" id="GO:0016717">
    <property type="term" value="F:oxidoreductase activity, acting on paired donors, with oxidation of a pair of donors resulting in the reduction of molecular oxygen to two molecules of water"/>
    <property type="evidence" value="ECO:0007669"/>
    <property type="project" value="UniProtKB-ARBA"/>
</dbReference>
<gene>
    <name evidence="4" type="ORF">GIB67_008247</name>
</gene>
<keyword evidence="2" id="KW-0812">Transmembrane</keyword>
<keyword evidence="2" id="KW-0472">Membrane</keyword>
<dbReference type="SMART" id="SM01117">
    <property type="entry name" value="Cyt-b5"/>
    <property type="match status" value="1"/>
</dbReference>
<evidence type="ECO:0000313" key="4">
    <source>
        <dbReference type="EMBL" id="KAF6162118.1"/>
    </source>
</evidence>
<dbReference type="PIRSF" id="PIRSF015921">
    <property type="entry name" value="FA_sphinglp_des"/>
    <property type="match status" value="1"/>
</dbReference>
<dbReference type="PANTHER" id="PTHR19353:SF28">
    <property type="entry name" value="DELTA(8)-FATTY-ACID DESATURASE 2"/>
    <property type="match status" value="1"/>
</dbReference>
<feature type="transmembrane region" description="Helical" evidence="2">
    <location>
        <begin position="177"/>
        <end position="193"/>
    </location>
</feature>
<dbReference type="Proteomes" id="UP000541444">
    <property type="component" value="Unassembled WGS sequence"/>
</dbReference>
<evidence type="ECO:0000259" key="3">
    <source>
        <dbReference type="PROSITE" id="PS50255"/>
    </source>
</evidence>
<dbReference type="InterPro" id="IPR036400">
    <property type="entry name" value="Cyt_B5-like_heme/steroid_sf"/>
</dbReference>
<comment type="similarity">
    <text evidence="1">Belongs to the fatty acid desaturase type 1 family.</text>
</comment>
<dbReference type="OrthoDB" id="260091at2759"/>
<dbReference type="Pfam" id="PF00173">
    <property type="entry name" value="Cyt-b5"/>
    <property type="match status" value="1"/>
</dbReference>
<evidence type="ECO:0000313" key="5">
    <source>
        <dbReference type="Proteomes" id="UP000541444"/>
    </source>
</evidence>
<feature type="transmembrane region" description="Helical" evidence="2">
    <location>
        <begin position="213"/>
        <end position="232"/>
    </location>
</feature>
<feature type="transmembrane region" description="Helical" evidence="2">
    <location>
        <begin position="137"/>
        <end position="156"/>
    </location>
</feature>
<feature type="domain" description="Cytochrome b5 heme-binding" evidence="3">
    <location>
        <begin position="6"/>
        <end position="81"/>
    </location>
</feature>
<keyword evidence="2" id="KW-1133">Transmembrane helix</keyword>
<comment type="caution">
    <text evidence="4">The sequence shown here is derived from an EMBL/GenBank/DDBJ whole genome shotgun (WGS) entry which is preliminary data.</text>
</comment>
<accession>A0A7J7N5C7</accession>
<dbReference type="InterPro" id="IPR005804">
    <property type="entry name" value="FA_desaturase_dom"/>
</dbReference>
<dbReference type="PROSITE" id="PS50255">
    <property type="entry name" value="CYTOCHROME_B5_2"/>
    <property type="match status" value="1"/>
</dbReference>
<dbReference type="SUPFAM" id="SSF55856">
    <property type="entry name" value="Cytochrome b5-like heme/steroid binding domain"/>
    <property type="match status" value="1"/>
</dbReference>
<dbReference type="CDD" id="cd03506">
    <property type="entry name" value="Delta6-FADS-like"/>
    <property type="match status" value="1"/>
</dbReference>
<dbReference type="InterPro" id="IPR012171">
    <property type="entry name" value="Fatty_acid_desaturase"/>
</dbReference>
<dbReference type="PRINTS" id="PR00363">
    <property type="entry name" value="CYTOCHROMEB5"/>
</dbReference>
<feature type="transmembrane region" description="Helical" evidence="2">
    <location>
        <begin position="285"/>
        <end position="305"/>
    </location>
</feature>
<keyword evidence="5" id="KW-1185">Reference proteome</keyword>
<dbReference type="AlphaFoldDB" id="A0A7J7N5C7"/>
<dbReference type="PANTHER" id="PTHR19353">
    <property type="entry name" value="FATTY ACID DESATURASE 2"/>
    <property type="match status" value="1"/>
</dbReference>
<organism evidence="4 5">
    <name type="scientific">Kingdonia uniflora</name>
    <dbReference type="NCBI Taxonomy" id="39325"/>
    <lineage>
        <taxon>Eukaryota</taxon>
        <taxon>Viridiplantae</taxon>
        <taxon>Streptophyta</taxon>
        <taxon>Embryophyta</taxon>
        <taxon>Tracheophyta</taxon>
        <taxon>Spermatophyta</taxon>
        <taxon>Magnoliopsida</taxon>
        <taxon>Ranunculales</taxon>
        <taxon>Circaeasteraceae</taxon>
        <taxon>Kingdonia</taxon>
    </lineage>
</organism>
<evidence type="ECO:0000256" key="1">
    <source>
        <dbReference type="ARBA" id="ARBA00009295"/>
    </source>
</evidence>
<sequence>MEELKKNYISSETLKTHDKPGDLWISIQGKVYNVSEWVKTHPGGDLPIMNLAGQDVTDAFIAFHPGSAWKYLEQFQIGYLKDYKISDVSKDYRKLSAEFAKMGYFENKGHGIFMSIICMMFLMSIVVTMVVCSDNVLVHLGSGCLLGVVWMQSGFIGHDSGHYNIMYTPKLNRFMQVLTGNCVTGISIGWWKWTHTAHHIAVNSLDYDPDLQHIPFLAVSPTIFESLTSYFYGRKMTFDSVARFLISYQHLSFYPVMAVARVNLFLQSLLLVTSKRRYPNRPLDFLGLCVFWVWFSLLVSALPNWPERVMYVLASFAVSGIQHVQFCLNHFSANVYVGPPRSIDWFEKQTQGSIDISCSTWMDWFHGGLQFQVEHHLFPRLPRGQLRKISPLVKDLCRKHNLPYMSYSFLEANKRTIRTLRAAAIQARDLANPIPKNLLWEAVNTHG</sequence>
<dbReference type="GO" id="GO:0006629">
    <property type="term" value="P:lipid metabolic process"/>
    <property type="evidence" value="ECO:0007669"/>
    <property type="project" value="InterPro"/>
</dbReference>
<dbReference type="Gene3D" id="3.10.120.10">
    <property type="entry name" value="Cytochrome b5-like heme/steroid binding domain"/>
    <property type="match status" value="1"/>
</dbReference>
<evidence type="ECO:0000256" key="2">
    <source>
        <dbReference type="SAM" id="Phobius"/>
    </source>
</evidence>
<dbReference type="InterPro" id="IPR001199">
    <property type="entry name" value="Cyt_B5-like_heme/steroid-bd"/>
</dbReference>
<dbReference type="Pfam" id="PF00487">
    <property type="entry name" value="FA_desaturase"/>
    <property type="match status" value="1"/>
</dbReference>
<dbReference type="GO" id="GO:0016020">
    <property type="term" value="C:membrane"/>
    <property type="evidence" value="ECO:0007669"/>
    <property type="project" value="TreeGrafter"/>
</dbReference>
<dbReference type="EMBL" id="JACGCM010001055">
    <property type="protein sequence ID" value="KAF6162118.1"/>
    <property type="molecule type" value="Genomic_DNA"/>
</dbReference>
<feature type="transmembrane region" description="Helical" evidence="2">
    <location>
        <begin position="111"/>
        <end position="131"/>
    </location>
</feature>
<proteinExistence type="inferred from homology"/>
<protein>
    <recommendedName>
        <fullName evidence="3">Cytochrome b5 heme-binding domain-containing protein</fullName>
    </recommendedName>
</protein>
<name>A0A7J7N5C7_9MAGN</name>
<reference evidence="4 5" key="1">
    <citation type="journal article" date="2020" name="IScience">
        <title>Genome Sequencing of the Endangered Kingdonia uniflora (Circaeasteraceae, Ranunculales) Reveals Potential Mechanisms of Evolutionary Specialization.</title>
        <authorList>
            <person name="Sun Y."/>
            <person name="Deng T."/>
            <person name="Zhang A."/>
            <person name="Moore M.J."/>
            <person name="Landis J.B."/>
            <person name="Lin N."/>
            <person name="Zhang H."/>
            <person name="Zhang X."/>
            <person name="Huang J."/>
            <person name="Zhang X."/>
            <person name="Sun H."/>
            <person name="Wang H."/>
        </authorList>
    </citation>
    <scope>NUCLEOTIDE SEQUENCE [LARGE SCALE GENOMIC DNA]</scope>
    <source>
        <strain evidence="4">TB1705</strain>
        <tissue evidence="4">Leaf</tissue>
    </source>
</reference>